<accession>A0ACC2FUK9</accession>
<reference evidence="1" key="1">
    <citation type="submission" date="2021-05" db="EMBL/GenBank/DDBJ databases">
        <authorList>
            <person name="Pan Q."/>
            <person name="Jouanno E."/>
            <person name="Zahm M."/>
            <person name="Klopp C."/>
            <person name="Cabau C."/>
            <person name="Louis A."/>
            <person name="Berthelot C."/>
            <person name="Parey E."/>
            <person name="Roest Crollius H."/>
            <person name="Montfort J."/>
            <person name="Robinson-Rechavi M."/>
            <person name="Bouchez O."/>
            <person name="Lampietro C."/>
            <person name="Lopez Roques C."/>
            <person name="Donnadieu C."/>
            <person name="Postlethwait J."/>
            <person name="Bobe J."/>
            <person name="Dillon D."/>
            <person name="Chandos A."/>
            <person name="von Hippel F."/>
            <person name="Guiguen Y."/>
        </authorList>
    </citation>
    <scope>NUCLEOTIDE SEQUENCE</scope>
    <source>
        <strain evidence="1">YG-Jan2019</strain>
    </source>
</reference>
<dbReference type="EMBL" id="CM055748">
    <property type="protein sequence ID" value="KAJ7995089.1"/>
    <property type="molecule type" value="Genomic_DNA"/>
</dbReference>
<evidence type="ECO:0000313" key="2">
    <source>
        <dbReference type="Proteomes" id="UP001157502"/>
    </source>
</evidence>
<keyword evidence="2" id="KW-1185">Reference proteome</keyword>
<comment type="caution">
    <text evidence="1">The sequence shown here is derived from an EMBL/GenBank/DDBJ whole genome shotgun (WGS) entry which is preliminary data.</text>
</comment>
<sequence length="288" mass="32792">MTRWQLSVCSTSWSLSSVAKDLGLAPWGLMIFHCQMSAVVIYISMYANILFLTFISVNCYLQISQSSRCLPIQEVGFARLMSVIVWSLVLVVMVPNMALPTQNIPRKEFLSCSKLKQQVGLHWHAFTVFLCTFLFLNACVAVLLSNGLVLKRLLMSRNDPEKWHIAHRANVKIATVTTVFVVCFVPYHVVRTPYTLSQTEVITLDCLTNKQLFLAKESTLLLVVLHICLDPVLYYYFCKVFRERVRRVFTSICVRKDSNTNPGPAPAAEDLKMQQLTTQDNIEEAEQD</sequence>
<dbReference type="Proteomes" id="UP001157502">
    <property type="component" value="Chromosome 21"/>
</dbReference>
<proteinExistence type="predicted"/>
<evidence type="ECO:0000313" key="1">
    <source>
        <dbReference type="EMBL" id="KAJ7995089.1"/>
    </source>
</evidence>
<organism evidence="1 2">
    <name type="scientific">Dallia pectoralis</name>
    <name type="common">Alaska blackfish</name>
    <dbReference type="NCBI Taxonomy" id="75939"/>
    <lineage>
        <taxon>Eukaryota</taxon>
        <taxon>Metazoa</taxon>
        <taxon>Chordata</taxon>
        <taxon>Craniata</taxon>
        <taxon>Vertebrata</taxon>
        <taxon>Euteleostomi</taxon>
        <taxon>Actinopterygii</taxon>
        <taxon>Neopterygii</taxon>
        <taxon>Teleostei</taxon>
        <taxon>Protacanthopterygii</taxon>
        <taxon>Esociformes</taxon>
        <taxon>Umbridae</taxon>
        <taxon>Dallia</taxon>
    </lineage>
</organism>
<protein>
    <submittedName>
        <fullName evidence="1">Uncharacterized protein</fullName>
    </submittedName>
</protein>
<gene>
    <name evidence="1" type="ORF">DPEC_G00240950</name>
</gene>
<name>A0ACC2FUK9_DALPE</name>